<evidence type="ECO:0000313" key="3">
    <source>
        <dbReference type="Proteomes" id="UP001596220"/>
    </source>
</evidence>
<dbReference type="EMBL" id="JBHSQO010000058">
    <property type="protein sequence ID" value="MFC6094185.1"/>
    <property type="molecule type" value="Genomic_DNA"/>
</dbReference>
<dbReference type="SUPFAM" id="SSF46785">
    <property type="entry name" value="Winged helix' DNA-binding domain"/>
    <property type="match status" value="1"/>
</dbReference>
<comment type="caution">
    <text evidence="2">The sequence shown here is derived from an EMBL/GenBank/DDBJ whole genome shotgun (WGS) entry which is preliminary data.</text>
</comment>
<accession>A0ABW1PFI3</accession>
<dbReference type="InterPro" id="IPR001845">
    <property type="entry name" value="HTH_ArsR_DNA-bd_dom"/>
</dbReference>
<proteinExistence type="predicted"/>
<evidence type="ECO:0000259" key="1">
    <source>
        <dbReference type="SMART" id="SM00418"/>
    </source>
</evidence>
<feature type="domain" description="HTH arsR-type" evidence="1">
    <location>
        <begin position="241"/>
        <end position="312"/>
    </location>
</feature>
<dbReference type="InterPro" id="IPR036390">
    <property type="entry name" value="WH_DNA-bd_sf"/>
</dbReference>
<reference evidence="3" key="1">
    <citation type="journal article" date="2019" name="Int. J. Syst. Evol. Microbiol.">
        <title>The Global Catalogue of Microorganisms (GCM) 10K type strain sequencing project: providing services to taxonomists for standard genome sequencing and annotation.</title>
        <authorList>
            <consortium name="The Broad Institute Genomics Platform"/>
            <consortium name="The Broad Institute Genome Sequencing Center for Infectious Disease"/>
            <person name="Wu L."/>
            <person name="Ma J."/>
        </authorList>
    </citation>
    <scope>NUCLEOTIDE SEQUENCE [LARGE SCALE GENOMIC DNA]</scope>
    <source>
        <strain evidence="3">CGMCC 4.7246</strain>
    </source>
</reference>
<evidence type="ECO:0000313" key="2">
    <source>
        <dbReference type="EMBL" id="MFC6094185.1"/>
    </source>
</evidence>
<dbReference type="Proteomes" id="UP001596220">
    <property type="component" value="Unassembled WGS sequence"/>
</dbReference>
<name>A0ABW1PFI3_9PSEU</name>
<sequence length="317" mass="33973">MLRIHFTIDDLVRTTVAPTADPLWEVVLAGDRLRDHVQPRVFHDWVNAVRKRLDRRDPAPRLLHVLAPVSDLLTPPESADGLEAGLAALRATPPHRLAAELGRLGPLPAWVDPLLGGPRGPAVLADVVRHLYSVLVEPHAEVVRESVNADRARRARDLVDAGVPGLLAGLRPHARWDGSVLEVDSPQDRDLHPRGRGLRLVPSYFARRPGTPADPDLPPVLVYPISDADRWTGAAPGGLDELLGPTRSAVLECARTGAGTTELARRVGTSPASVSRHTGVLRGAGLIRTTRHGTRTVHSLTTLGEALVTGRVPAAGG</sequence>
<dbReference type="InterPro" id="IPR011991">
    <property type="entry name" value="ArsR-like_HTH"/>
</dbReference>
<dbReference type="InterPro" id="IPR036388">
    <property type="entry name" value="WH-like_DNA-bd_sf"/>
</dbReference>
<protein>
    <submittedName>
        <fullName evidence="2">ArsR/SmtB family transcription factor</fullName>
    </submittedName>
</protein>
<keyword evidence="3" id="KW-1185">Reference proteome</keyword>
<dbReference type="Gene3D" id="1.10.10.10">
    <property type="entry name" value="Winged helix-like DNA-binding domain superfamily/Winged helix DNA-binding domain"/>
    <property type="match status" value="1"/>
</dbReference>
<gene>
    <name evidence="2" type="ORF">ACFP3R_33385</name>
</gene>
<dbReference type="SMART" id="SM00418">
    <property type="entry name" value="HTH_ARSR"/>
    <property type="match status" value="1"/>
</dbReference>
<dbReference type="CDD" id="cd00090">
    <property type="entry name" value="HTH_ARSR"/>
    <property type="match status" value="1"/>
</dbReference>
<organism evidence="2 3">
    <name type="scientific">Saccharothrix lopnurensis</name>
    <dbReference type="NCBI Taxonomy" id="1670621"/>
    <lineage>
        <taxon>Bacteria</taxon>
        <taxon>Bacillati</taxon>
        <taxon>Actinomycetota</taxon>
        <taxon>Actinomycetes</taxon>
        <taxon>Pseudonocardiales</taxon>
        <taxon>Pseudonocardiaceae</taxon>
        <taxon>Saccharothrix</taxon>
    </lineage>
</organism>
<dbReference type="RefSeq" id="WP_380642194.1">
    <property type="nucleotide sequence ID" value="NZ_JBHSQO010000058.1"/>
</dbReference>